<reference evidence="2 3" key="1">
    <citation type="submission" date="2021-03" db="EMBL/GenBank/DDBJ databases">
        <authorList>
            <person name="D'Agostino P."/>
            <person name="Huntemann M."/>
            <person name="Clum A."/>
            <person name="Spunde A."/>
            <person name="Palaniappan K."/>
            <person name="Ritter S."/>
            <person name="Mikhailova N."/>
            <person name="Chen I.-M."/>
            <person name="Stamatis D."/>
            <person name="Reddy T."/>
            <person name="O'Malley R."/>
            <person name="Daum C."/>
            <person name="Shapiro N."/>
            <person name="Ivanova N."/>
            <person name="Kyrpides N."/>
            <person name="Woyke T."/>
        </authorList>
    </citation>
    <scope>NUCLEOTIDE SEQUENCE [LARGE SCALE GENOMIC DNA]</scope>
    <source>
        <strain evidence="2 3">WS4403</strain>
    </source>
</reference>
<evidence type="ECO:0000256" key="1">
    <source>
        <dbReference type="SAM" id="SignalP"/>
    </source>
</evidence>
<organism evidence="2 3">
    <name type="scientific">Winslowiella toletana</name>
    <dbReference type="NCBI Taxonomy" id="92490"/>
    <lineage>
        <taxon>Bacteria</taxon>
        <taxon>Pseudomonadati</taxon>
        <taxon>Pseudomonadota</taxon>
        <taxon>Gammaproteobacteria</taxon>
        <taxon>Enterobacterales</taxon>
        <taxon>Erwiniaceae</taxon>
        <taxon>Winslowiella</taxon>
    </lineage>
</organism>
<dbReference type="Proteomes" id="UP001195624">
    <property type="component" value="Unassembled WGS sequence"/>
</dbReference>
<dbReference type="Pfam" id="PF10748">
    <property type="entry name" value="HofP"/>
    <property type="match status" value="1"/>
</dbReference>
<sequence>MMISRQPARLLWLLWLLSGVAVARDPFAPAETASCLQPAPALTQWRLQGIIGRADDYRGWLLSPQGQVVTVASTGDFLLYPWEVSEINGVAIHLQVAQRCEQQRFTLRLKGRDYEMDNHRDTGAAESTGPQQ</sequence>
<gene>
    <name evidence="2" type="ORF">J2125_001834</name>
</gene>
<dbReference type="InterPro" id="IPR019684">
    <property type="entry name" value="HofP"/>
</dbReference>
<accession>A0ABS4P7M9</accession>
<protein>
    <submittedName>
        <fullName evidence="2">Pilus assembly protein HofP</fullName>
    </submittedName>
</protein>
<proteinExistence type="predicted"/>
<evidence type="ECO:0000313" key="3">
    <source>
        <dbReference type="Proteomes" id="UP001195624"/>
    </source>
</evidence>
<feature type="signal peptide" evidence="1">
    <location>
        <begin position="1"/>
        <end position="23"/>
    </location>
</feature>
<dbReference type="RefSeq" id="WP_017802995.1">
    <property type="nucleotide sequence ID" value="NZ_JAGGMQ010000001.1"/>
</dbReference>
<feature type="chain" id="PRO_5045211243" evidence="1">
    <location>
        <begin position="24"/>
        <end position="132"/>
    </location>
</feature>
<comment type="caution">
    <text evidence="2">The sequence shown here is derived from an EMBL/GenBank/DDBJ whole genome shotgun (WGS) entry which is preliminary data.</text>
</comment>
<evidence type="ECO:0000313" key="2">
    <source>
        <dbReference type="EMBL" id="MBP2168642.1"/>
    </source>
</evidence>
<reference evidence="3" key="2">
    <citation type="submission" date="2023-07" db="EMBL/GenBank/DDBJ databases">
        <title>Genome mining of underrepresented organisms for secondary metabolites.</title>
        <authorList>
            <person name="D'Agostino P.M."/>
        </authorList>
    </citation>
    <scope>NUCLEOTIDE SEQUENCE [LARGE SCALE GENOMIC DNA]</scope>
    <source>
        <strain evidence="3">WS4403</strain>
    </source>
</reference>
<name>A0ABS4P7M9_9GAMM</name>
<dbReference type="EMBL" id="JAGGMQ010000001">
    <property type="protein sequence ID" value="MBP2168642.1"/>
    <property type="molecule type" value="Genomic_DNA"/>
</dbReference>
<keyword evidence="3" id="KW-1185">Reference proteome</keyword>
<keyword evidence="1" id="KW-0732">Signal</keyword>